<evidence type="ECO:0000313" key="10">
    <source>
        <dbReference type="Proteomes" id="UP001138709"/>
    </source>
</evidence>
<dbReference type="GO" id="GO:0005886">
    <property type="term" value="C:plasma membrane"/>
    <property type="evidence" value="ECO:0007669"/>
    <property type="project" value="UniProtKB-SubCell"/>
</dbReference>
<reference evidence="9" key="1">
    <citation type="submission" date="2020-01" db="EMBL/GenBank/DDBJ databases">
        <authorList>
            <person name="Rat A."/>
        </authorList>
    </citation>
    <scope>NUCLEOTIDE SEQUENCE</scope>
    <source>
        <strain evidence="9">LMG 31228</strain>
    </source>
</reference>
<dbReference type="Proteomes" id="UP001138709">
    <property type="component" value="Unassembled WGS sequence"/>
</dbReference>
<feature type="domain" description="ABC transmembrane type-1" evidence="8">
    <location>
        <begin position="91"/>
        <end position="283"/>
    </location>
</feature>
<evidence type="ECO:0000313" key="9">
    <source>
        <dbReference type="EMBL" id="MBR0680836.1"/>
    </source>
</evidence>
<proteinExistence type="inferred from homology"/>
<keyword evidence="6 7" id="KW-0472">Membrane</keyword>
<feature type="transmembrane region" description="Helical" evidence="7">
    <location>
        <begin position="126"/>
        <end position="147"/>
    </location>
</feature>
<evidence type="ECO:0000256" key="2">
    <source>
        <dbReference type="ARBA" id="ARBA00022448"/>
    </source>
</evidence>
<dbReference type="PANTHER" id="PTHR32243:SF18">
    <property type="entry name" value="INNER MEMBRANE ABC TRANSPORTER PERMEASE PROTEIN YCJP"/>
    <property type="match status" value="1"/>
</dbReference>
<dbReference type="EMBL" id="JAAEDL010000008">
    <property type="protein sequence ID" value="MBR0680836.1"/>
    <property type="molecule type" value="Genomic_DNA"/>
</dbReference>
<comment type="caution">
    <text evidence="9">The sequence shown here is derived from an EMBL/GenBank/DDBJ whole genome shotgun (WGS) entry which is preliminary data.</text>
</comment>
<feature type="transmembrane region" description="Helical" evidence="7">
    <location>
        <begin position="261"/>
        <end position="283"/>
    </location>
</feature>
<evidence type="ECO:0000256" key="4">
    <source>
        <dbReference type="ARBA" id="ARBA00022692"/>
    </source>
</evidence>
<dbReference type="PANTHER" id="PTHR32243">
    <property type="entry name" value="MALTOSE TRANSPORT SYSTEM PERMEASE-RELATED"/>
    <property type="match status" value="1"/>
</dbReference>
<feature type="transmembrane region" description="Helical" evidence="7">
    <location>
        <begin position="26"/>
        <end position="48"/>
    </location>
</feature>
<keyword evidence="5 7" id="KW-1133">Transmembrane helix</keyword>
<protein>
    <submittedName>
        <fullName evidence="9">Carbohydrate ABC transporter permease</fullName>
    </submittedName>
</protein>
<organism evidence="9 10">
    <name type="scientific">Neoroseomonas eburnea</name>
    <dbReference type="NCBI Taxonomy" id="1346889"/>
    <lineage>
        <taxon>Bacteria</taxon>
        <taxon>Pseudomonadati</taxon>
        <taxon>Pseudomonadota</taxon>
        <taxon>Alphaproteobacteria</taxon>
        <taxon>Acetobacterales</taxon>
        <taxon>Acetobacteraceae</taxon>
        <taxon>Neoroseomonas</taxon>
    </lineage>
</organism>
<feature type="transmembrane region" description="Helical" evidence="7">
    <location>
        <begin position="159"/>
        <end position="183"/>
    </location>
</feature>
<keyword evidence="4 7" id="KW-0812">Transmembrane</keyword>
<dbReference type="Pfam" id="PF00528">
    <property type="entry name" value="BPD_transp_1"/>
    <property type="match status" value="1"/>
</dbReference>
<name>A0A9X9XAV0_9PROT</name>
<gene>
    <name evidence="9" type="ORF">GXW74_10080</name>
</gene>
<dbReference type="RefSeq" id="WP_211846371.1">
    <property type="nucleotide sequence ID" value="NZ_JAAEDL010000008.1"/>
</dbReference>
<accession>A0A9X9XAV0</accession>
<evidence type="ECO:0000256" key="6">
    <source>
        <dbReference type="ARBA" id="ARBA00023136"/>
    </source>
</evidence>
<evidence type="ECO:0000256" key="5">
    <source>
        <dbReference type="ARBA" id="ARBA00022989"/>
    </source>
</evidence>
<dbReference type="InterPro" id="IPR035906">
    <property type="entry name" value="MetI-like_sf"/>
</dbReference>
<keyword evidence="2 7" id="KW-0813">Transport</keyword>
<dbReference type="CDD" id="cd06261">
    <property type="entry name" value="TM_PBP2"/>
    <property type="match status" value="1"/>
</dbReference>
<feature type="transmembrane region" description="Helical" evidence="7">
    <location>
        <begin position="204"/>
        <end position="231"/>
    </location>
</feature>
<dbReference type="SUPFAM" id="SSF161098">
    <property type="entry name" value="MetI-like"/>
    <property type="match status" value="1"/>
</dbReference>
<dbReference type="AlphaFoldDB" id="A0A9X9XAV0"/>
<evidence type="ECO:0000256" key="7">
    <source>
        <dbReference type="RuleBase" id="RU363032"/>
    </source>
</evidence>
<reference evidence="9" key="2">
    <citation type="journal article" date="2021" name="Syst. Appl. Microbiol.">
        <title>Roseomonas hellenica sp. nov., isolated from roots of wild-growing Alkanna tinctoria.</title>
        <authorList>
            <person name="Rat A."/>
            <person name="Naranjo H.D."/>
            <person name="Lebbe L."/>
            <person name="Cnockaert M."/>
            <person name="Krigas N."/>
            <person name="Grigoriadou K."/>
            <person name="Maloupa E."/>
            <person name="Willems A."/>
        </authorList>
    </citation>
    <scope>NUCLEOTIDE SEQUENCE</scope>
    <source>
        <strain evidence="9">LMG 31228</strain>
    </source>
</reference>
<evidence type="ECO:0000259" key="8">
    <source>
        <dbReference type="PROSITE" id="PS50928"/>
    </source>
</evidence>
<feature type="transmembrane region" description="Helical" evidence="7">
    <location>
        <begin position="90"/>
        <end position="114"/>
    </location>
</feature>
<evidence type="ECO:0000256" key="1">
    <source>
        <dbReference type="ARBA" id="ARBA00004651"/>
    </source>
</evidence>
<dbReference type="PROSITE" id="PS50928">
    <property type="entry name" value="ABC_TM1"/>
    <property type="match status" value="1"/>
</dbReference>
<dbReference type="GO" id="GO:0055085">
    <property type="term" value="P:transmembrane transport"/>
    <property type="evidence" value="ECO:0007669"/>
    <property type="project" value="InterPro"/>
</dbReference>
<dbReference type="InterPro" id="IPR000515">
    <property type="entry name" value="MetI-like"/>
</dbReference>
<dbReference type="Gene3D" id="1.10.3720.10">
    <property type="entry name" value="MetI-like"/>
    <property type="match status" value="1"/>
</dbReference>
<dbReference type="InterPro" id="IPR050901">
    <property type="entry name" value="BP-dep_ABC_trans_perm"/>
</dbReference>
<comment type="subcellular location">
    <subcellularLocation>
        <location evidence="1 7">Cell membrane</location>
        <topology evidence="1 7">Multi-pass membrane protein</topology>
    </subcellularLocation>
</comment>
<evidence type="ECO:0000256" key="3">
    <source>
        <dbReference type="ARBA" id="ARBA00022475"/>
    </source>
</evidence>
<comment type="similarity">
    <text evidence="7">Belongs to the binding-protein-dependent transport system permease family.</text>
</comment>
<sequence length="298" mass="32355">MSATTAGRDTPGIYHKAGSLRAERRWALWTAYASLIFAAVIFLAPPFYMLITSLKTSGEIAGMAGNPWLVRDPTLENYWAILGNPLFRQFMLNSIIVTACVVALTMVISILAAFALARMRFWGSQVLATGVFLTYLVPDTLLFIPLYQIVGGLGLLNSIWGLVLVYPTLTVPFCTWIMIGYFASIPKELDEAALIDGASWPQMLLKIFIPVALPGIIAATIFAFTVSWAAFVYPTAFVTTPDNMPLTIGVVSQLVRADTFAWGQIMAGALMAALPPVVIYAFLMDYYIAGLTAGATKG</sequence>
<keyword evidence="3" id="KW-1003">Cell membrane</keyword>
<keyword evidence="10" id="KW-1185">Reference proteome</keyword>